<organism evidence="2 3">
    <name type="scientific">Araneus ventricosus</name>
    <name type="common">Orbweaver spider</name>
    <name type="synonym">Epeira ventricosa</name>
    <dbReference type="NCBI Taxonomy" id="182803"/>
    <lineage>
        <taxon>Eukaryota</taxon>
        <taxon>Metazoa</taxon>
        <taxon>Ecdysozoa</taxon>
        <taxon>Arthropoda</taxon>
        <taxon>Chelicerata</taxon>
        <taxon>Arachnida</taxon>
        <taxon>Araneae</taxon>
        <taxon>Araneomorphae</taxon>
        <taxon>Entelegynae</taxon>
        <taxon>Araneoidea</taxon>
        <taxon>Araneidae</taxon>
        <taxon>Araneus</taxon>
    </lineage>
</organism>
<name>A0A4Y2B3D2_ARAVE</name>
<comment type="caution">
    <text evidence="2">The sequence shown here is derived from an EMBL/GenBank/DDBJ whole genome shotgun (WGS) entry which is preliminary data.</text>
</comment>
<evidence type="ECO:0000313" key="3">
    <source>
        <dbReference type="Proteomes" id="UP000499080"/>
    </source>
</evidence>
<protein>
    <submittedName>
        <fullName evidence="2">Uncharacterized protein</fullName>
    </submittedName>
</protein>
<feature type="region of interest" description="Disordered" evidence="1">
    <location>
        <begin position="73"/>
        <end position="111"/>
    </location>
</feature>
<feature type="compositionally biased region" description="Basic residues" evidence="1">
    <location>
        <begin position="102"/>
        <end position="111"/>
    </location>
</feature>
<dbReference type="EMBL" id="BGPR01000048">
    <property type="protein sequence ID" value="GBL86327.1"/>
    <property type="molecule type" value="Genomic_DNA"/>
</dbReference>
<evidence type="ECO:0000313" key="2">
    <source>
        <dbReference type="EMBL" id="GBL86327.1"/>
    </source>
</evidence>
<gene>
    <name evidence="2" type="ORF">AVEN_164517_1</name>
</gene>
<keyword evidence="3" id="KW-1185">Reference proteome</keyword>
<proteinExistence type="predicted"/>
<feature type="compositionally biased region" description="Basic and acidic residues" evidence="1">
    <location>
        <begin position="78"/>
        <end position="95"/>
    </location>
</feature>
<evidence type="ECO:0000256" key="1">
    <source>
        <dbReference type="SAM" id="MobiDB-lite"/>
    </source>
</evidence>
<dbReference type="AlphaFoldDB" id="A0A4Y2B3D2"/>
<reference evidence="2 3" key="1">
    <citation type="journal article" date="2019" name="Sci. Rep.">
        <title>Orb-weaving spider Araneus ventricosus genome elucidates the spidroin gene catalogue.</title>
        <authorList>
            <person name="Kono N."/>
            <person name="Nakamura H."/>
            <person name="Ohtoshi R."/>
            <person name="Moran D.A.P."/>
            <person name="Shinohara A."/>
            <person name="Yoshida Y."/>
            <person name="Fujiwara M."/>
            <person name="Mori M."/>
            <person name="Tomita M."/>
            <person name="Arakawa K."/>
        </authorList>
    </citation>
    <scope>NUCLEOTIDE SEQUENCE [LARGE SCALE GENOMIC DNA]</scope>
</reference>
<dbReference type="Proteomes" id="UP000499080">
    <property type="component" value="Unassembled WGS sequence"/>
</dbReference>
<sequence length="111" mass="12373">MCTAAKKKFSNRDGHSIHERDVDALSVAGPSFRLLQLNECSQCRRLREKLITIDAVWRGRLDIQSVPISIAPFGRPGHKSDGNRFTVKGEGDRLGVRCSPGNRRRRGGESD</sequence>
<accession>A0A4Y2B3D2</accession>